<protein>
    <submittedName>
        <fullName evidence="2">Uncharacterized protein</fullName>
    </submittedName>
</protein>
<feature type="compositionally biased region" description="Pro residues" evidence="1">
    <location>
        <begin position="57"/>
        <end position="72"/>
    </location>
</feature>
<gene>
    <name evidence="2" type="ORF">J2S47_000014</name>
</gene>
<dbReference type="EMBL" id="JAURUD010000001">
    <property type="protein sequence ID" value="MDP9679512.1"/>
    <property type="molecule type" value="Genomic_DNA"/>
</dbReference>
<reference evidence="2 3" key="1">
    <citation type="submission" date="2023-07" db="EMBL/GenBank/DDBJ databases">
        <title>Sequencing the genomes of 1000 actinobacteria strains.</title>
        <authorList>
            <person name="Klenk H.-P."/>
        </authorList>
    </citation>
    <scope>NUCLEOTIDE SEQUENCE [LARGE SCALE GENOMIC DNA]</scope>
    <source>
        <strain evidence="2 3">DSM 40229</strain>
    </source>
</reference>
<dbReference type="Proteomes" id="UP001231675">
    <property type="component" value="Unassembled WGS sequence"/>
</dbReference>
<sequence>MSELDAAGLPVAVSGLPAVSKAVVTVGGGIGEVFEANARAKRLKQTRPRSATGRYEGPPPFSATASPRPPLARTPTSYGRNGMPSTSVCSRGPGWRESCTPHAAGTAGPSVRRPFRVVVDVVAPPLSRRGGSIGRRRDAAVTAPDGELLAVAGRRAGSGAAGPAERGRALPVGQRVRGDRRPDRRPRSGPPARTTAALARRSGVPRRIQRGGLPLFDTETLHCASAEAVGAGHPCALTPAGRTTTSPAGSPGPGRIAAAAEAATAVPPPTMSRGCVPCVRRPCRGG</sequence>
<feature type="compositionally biased region" description="Low complexity" evidence="1">
    <location>
        <begin position="155"/>
        <end position="175"/>
    </location>
</feature>
<feature type="region of interest" description="Disordered" evidence="1">
    <location>
        <begin position="155"/>
        <end position="202"/>
    </location>
</feature>
<feature type="compositionally biased region" description="Polar residues" evidence="1">
    <location>
        <begin position="74"/>
        <end position="89"/>
    </location>
</feature>
<keyword evidence="3" id="KW-1185">Reference proteome</keyword>
<evidence type="ECO:0000313" key="3">
    <source>
        <dbReference type="Proteomes" id="UP001231675"/>
    </source>
</evidence>
<feature type="compositionally biased region" description="Low complexity" evidence="1">
    <location>
        <begin position="190"/>
        <end position="201"/>
    </location>
</feature>
<feature type="compositionally biased region" description="Basic and acidic residues" evidence="1">
    <location>
        <begin position="176"/>
        <end position="186"/>
    </location>
</feature>
<accession>A0ABT9L732</accession>
<evidence type="ECO:0000313" key="2">
    <source>
        <dbReference type="EMBL" id="MDP9679512.1"/>
    </source>
</evidence>
<comment type="caution">
    <text evidence="2">The sequence shown here is derived from an EMBL/GenBank/DDBJ whole genome shotgun (WGS) entry which is preliminary data.</text>
</comment>
<organism evidence="2 3">
    <name type="scientific">Streptomyces griseoviridis</name>
    <dbReference type="NCBI Taxonomy" id="45398"/>
    <lineage>
        <taxon>Bacteria</taxon>
        <taxon>Bacillati</taxon>
        <taxon>Actinomycetota</taxon>
        <taxon>Actinomycetes</taxon>
        <taxon>Kitasatosporales</taxon>
        <taxon>Streptomycetaceae</taxon>
        <taxon>Streptomyces</taxon>
    </lineage>
</organism>
<feature type="region of interest" description="Disordered" evidence="1">
    <location>
        <begin position="40"/>
        <end position="89"/>
    </location>
</feature>
<proteinExistence type="predicted"/>
<evidence type="ECO:0000256" key="1">
    <source>
        <dbReference type="SAM" id="MobiDB-lite"/>
    </source>
</evidence>
<name>A0ABT9L732_STRGD</name>